<feature type="compositionally biased region" description="Basic and acidic residues" evidence="1">
    <location>
        <begin position="56"/>
        <end position="68"/>
    </location>
</feature>
<evidence type="ECO:0000313" key="2">
    <source>
        <dbReference type="EMBL" id="KAF2580830.1"/>
    </source>
</evidence>
<proteinExistence type="predicted"/>
<accession>A0A8S9JE44</accession>
<feature type="region of interest" description="Disordered" evidence="1">
    <location>
        <begin position="49"/>
        <end position="68"/>
    </location>
</feature>
<reference evidence="2" key="1">
    <citation type="submission" date="2019-12" db="EMBL/GenBank/DDBJ databases">
        <title>Genome sequencing and annotation of Brassica cretica.</title>
        <authorList>
            <person name="Studholme D.J."/>
            <person name="Sarris P.F."/>
        </authorList>
    </citation>
    <scope>NUCLEOTIDE SEQUENCE</scope>
    <source>
        <strain evidence="2">PFS-001/15</strain>
        <tissue evidence="2">Leaf</tissue>
    </source>
</reference>
<evidence type="ECO:0000256" key="1">
    <source>
        <dbReference type="SAM" id="MobiDB-lite"/>
    </source>
</evidence>
<dbReference type="AlphaFoldDB" id="A0A8S9JE44"/>
<name>A0A8S9JE44_BRACR</name>
<dbReference type="EMBL" id="QGKW02001660">
    <property type="protein sequence ID" value="KAF2580830.1"/>
    <property type="molecule type" value="Genomic_DNA"/>
</dbReference>
<comment type="caution">
    <text evidence="2">The sequence shown here is derived from an EMBL/GenBank/DDBJ whole genome shotgun (WGS) entry which is preliminary data.</text>
</comment>
<organism evidence="2 3">
    <name type="scientific">Brassica cretica</name>
    <name type="common">Mustard</name>
    <dbReference type="NCBI Taxonomy" id="69181"/>
    <lineage>
        <taxon>Eukaryota</taxon>
        <taxon>Viridiplantae</taxon>
        <taxon>Streptophyta</taxon>
        <taxon>Embryophyta</taxon>
        <taxon>Tracheophyta</taxon>
        <taxon>Spermatophyta</taxon>
        <taxon>Magnoliopsida</taxon>
        <taxon>eudicotyledons</taxon>
        <taxon>Gunneridae</taxon>
        <taxon>Pentapetalae</taxon>
        <taxon>rosids</taxon>
        <taxon>malvids</taxon>
        <taxon>Brassicales</taxon>
        <taxon>Brassicaceae</taxon>
        <taxon>Brassiceae</taxon>
        <taxon>Brassica</taxon>
    </lineage>
</organism>
<evidence type="ECO:0000313" key="3">
    <source>
        <dbReference type="Proteomes" id="UP000712281"/>
    </source>
</evidence>
<protein>
    <submittedName>
        <fullName evidence="2">Uncharacterized protein</fullName>
    </submittedName>
</protein>
<gene>
    <name evidence="2" type="ORF">F2Q68_00004626</name>
</gene>
<dbReference type="Proteomes" id="UP000712281">
    <property type="component" value="Unassembled WGS sequence"/>
</dbReference>
<sequence length="150" mass="16657">MKAQGWRTAVTTRSEHKVLQKIISRRVQNLGISPRPLSTLGKLILLQVQTRPRPKKNSEKGKQCPVHDKHAEMERLRLAKVLGSKSVTTESMSDSPLSQDNGHVSDWPWTSLSMIIGPRTSQARSIRGDQACTQLGRYVATEHAHGTVAT</sequence>